<proteinExistence type="inferred from homology"/>
<dbReference type="SUPFAM" id="SSF56112">
    <property type="entry name" value="Protein kinase-like (PK-like)"/>
    <property type="match status" value="1"/>
</dbReference>
<gene>
    <name evidence="8" type="ORF">TAV2_LOCUS2694</name>
</gene>
<dbReference type="GO" id="GO:0000407">
    <property type="term" value="C:phagophore assembly site"/>
    <property type="evidence" value="ECO:0007669"/>
    <property type="project" value="TreeGrafter"/>
</dbReference>
<dbReference type="Pfam" id="PF02594">
    <property type="entry name" value="DUF167"/>
    <property type="match status" value="1"/>
</dbReference>
<comment type="function">
    <text evidence="5">CIPK serine-threonine protein kinases interact with CBL proteins. Binding of a CBL protein to the regulatory NAF domain of CIPK protein lead to the activation of the kinase in a calcium-dependent manner.</text>
</comment>
<dbReference type="AlphaFoldDB" id="A0AAU9RDA1"/>
<dbReference type="PANTHER" id="PTHR24348:SF53">
    <property type="entry name" value="SERINE_THREONINE-PROTEIN KINASE ATG1T"/>
    <property type="match status" value="1"/>
</dbReference>
<dbReference type="InterPro" id="IPR003746">
    <property type="entry name" value="DUF167"/>
</dbReference>
<dbReference type="SUPFAM" id="SSF69786">
    <property type="entry name" value="YggU-like"/>
    <property type="match status" value="1"/>
</dbReference>
<dbReference type="GO" id="GO:0000045">
    <property type="term" value="P:autophagosome assembly"/>
    <property type="evidence" value="ECO:0007669"/>
    <property type="project" value="TreeGrafter"/>
</dbReference>
<dbReference type="InterPro" id="IPR011009">
    <property type="entry name" value="Kinase-like_dom_sf"/>
</dbReference>
<dbReference type="PROSITE" id="PS00108">
    <property type="entry name" value="PROTEIN_KINASE_ST"/>
    <property type="match status" value="1"/>
</dbReference>
<feature type="domain" description="Protein kinase" evidence="7">
    <location>
        <begin position="56"/>
        <end position="312"/>
    </location>
</feature>
<protein>
    <recommendedName>
        <fullName evidence="7">Protein kinase domain-containing protein</fullName>
    </recommendedName>
</protein>
<evidence type="ECO:0000256" key="3">
    <source>
        <dbReference type="ARBA" id="ARBA00022741"/>
    </source>
</evidence>
<name>A0AAU9RDA1_THLAR</name>
<organism evidence="8 9">
    <name type="scientific">Thlaspi arvense</name>
    <name type="common">Field penny-cress</name>
    <dbReference type="NCBI Taxonomy" id="13288"/>
    <lineage>
        <taxon>Eukaryota</taxon>
        <taxon>Viridiplantae</taxon>
        <taxon>Streptophyta</taxon>
        <taxon>Embryophyta</taxon>
        <taxon>Tracheophyta</taxon>
        <taxon>Spermatophyta</taxon>
        <taxon>Magnoliopsida</taxon>
        <taxon>eudicotyledons</taxon>
        <taxon>Gunneridae</taxon>
        <taxon>Pentapetalae</taxon>
        <taxon>rosids</taxon>
        <taxon>malvids</taxon>
        <taxon>Brassicales</taxon>
        <taxon>Brassicaceae</taxon>
        <taxon>Thlaspideae</taxon>
        <taxon>Thlaspi</taxon>
    </lineage>
</organism>
<dbReference type="PROSITE" id="PS50011">
    <property type="entry name" value="PROTEIN_KINASE_DOM"/>
    <property type="match status" value="1"/>
</dbReference>
<dbReference type="HAMAP" id="MF_00634">
    <property type="entry name" value="UPF0235"/>
    <property type="match status" value="1"/>
</dbReference>
<feature type="region of interest" description="Disordered" evidence="6">
    <location>
        <begin position="308"/>
        <end position="335"/>
    </location>
</feature>
<evidence type="ECO:0000256" key="4">
    <source>
        <dbReference type="ARBA" id="ARBA00022840"/>
    </source>
</evidence>
<keyword evidence="4" id="KW-0067">ATP-binding</keyword>
<dbReference type="SMART" id="SM01152">
    <property type="entry name" value="DUF167"/>
    <property type="match status" value="1"/>
</dbReference>
<feature type="compositionally biased region" description="Low complexity" evidence="6">
    <location>
        <begin position="326"/>
        <end position="335"/>
    </location>
</feature>
<evidence type="ECO:0000256" key="5">
    <source>
        <dbReference type="ARBA" id="ARBA00058225"/>
    </source>
</evidence>
<dbReference type="FunFam" id="1.10.510.10:FF:000571">
    <property type="entry name" value="Maternal embryonic leucine zipper kinase"/>
    <property type="match status" value="1"/>
</dbReference>
<keyword evidence="9" id="KW-1185">Reference proteome</keyword>
<dbReference type="Gene3D" id="1.10.510.10">
    <property type="entry name" value="Transferase(Phosphotransferase) domain 1"/>
    <property type="match status" value="1"/>
</dbReference>
<dbReference type="InterPro" id="IPR045269">
    <property type="entry name" value="Atg1-like"/>
</dbReference>
<evidence type="ECO:0000256" key="2">
    <source>
        <dbReference type="ARBA" id="ARBA00010364"/>
    </source>
</evidence>
<dbReference type="GO" id="GO:0004674">
    <property type="term" value="F:protein serine/threonine kinase activity"/>
    <property type="evidence" value="ECO:0007669"/>
    <property type="project" value="InterPro"/>
</dbReference>
<dbReference type="EMBL" id="OU466857">
    <property type="protein sequence ID" value="CAH2036217.1"/>
    <property type="molecule type" value="Genomic_DNA"/>
</dbReference>
<dbReference type="GO" id="GO:0005776">
    <property type="term" value="C:autophagosome"/>
    <property type="evidence" value="ECO:0007669"/>
    <property type="project" value="TreeGrafter"/>
</dbReference>
<evidence type="ECO:0000313" key="9">
    <source>
        <dbReference type="Proteomes" id="UP000836841"/>
    </source>
</evidence>
<dbReference type="SMART" id="SM00220">
    <property type="entry name" value="S_TKc"/>
    <property type="match status" value="1"/>
</dbReference>
<feature type="non-terminal residue" evidence="8">
    <location>
        <position position="445"/>
    </location>
</feature>
<comment type="similarity">
    <text evidence="2">Belongs to the UPF0235 family.</text>
</comment>
<dbReference type="Proteomes" id="UP000836841">
    <property type="component" value="Chromosome 1"/>
</dbReference>
<evidence type="ECO:0000256" key="1">
    <source>
        <dbReference type="ARBA" id="ARBA00006234"/>
    </source>
</evidence>
<evidence type="ECO:0000256" key="6">
    <source>
        <dbReference type="SAM" id="MobiDB-lite"/>
    </source>
</evidence>
<dbReference type="PANTHER" id="PTHR24348">
    <property type="entry name" value="SERINE/THREONINE-PROTEIN KINASE UNC-51-RELATED"/>
    <property type="match status" value="1"/>
</dbReference>
<accession>A0AAU9RDA1</accession>
<dbReference type="NCBIfam" id="TIGR00251">
    <property type="entry name" value="DUF167 family protein"/>
    <property type="match status" value="1"/>
</dbReference>
<reference evidence="8 9" key="1">
    <citation type="submission" date="2022-03" db="EMBL/GenBank/DDBJ databases">
        <authorList>
            <person name="Nunn A."/>
            <person name="Chopra R."/>
            <person name="Nunn A."/>
            <person name="Contreras Garrido A."/>
        </authorList>
    </citation>
    <scope>NUCLEOTIDE SEQUENCE [LARGE SCALE GENOMIC DNA]</scope>
</reference>
<evidence type="ECO:0000259" key="7">
    <source>
        <dbReference type="PROSITE" id="PS50011"/>
    </source>
</evidence>
<dbReference type="InterPro" id="IPR008271">
    <property type="entry name" value="Ser/Thr_kinase_AS"/>
</dbReference>
<evidence type="ECO:0000313" key="8">
    <source>
        <dbReference type="EMBL" id="CAH2036217.1"/>
    </source>
</evidence>
<dbReference type="InterPro" id="IPR000719">
    <property type="entry name" value="Prot_kinase_dom"/>
</dbReference>
<dbReference type="GO" id="GO:0010506">
    <property type="term" value="P:regulation of autophagy"/>
    <property type="evidence" value="ECO:0007669"/>
    <property type="project" value="InterPro"/>
</dbReference>
<dbReference type="GO" id="GO:0016020">
    <property type="term" value="C:membrane"/>
    <property type="evidence" value="ECO:0007669"/>
    <property type="project" value="TreeGrafter"/>
</dbReference>
<feature type="non-terminal residue" evidence="8">
    <location>
        <position position="1"/>
    </location>
</feature>
<dbReference type="InterPro" id="IPR036591">
    <property type="entry name" value="YggU-like_sf"/>
</dbReference>
<dbReference type="GO" id="GO:0005829">
    <property type="term" value="C:cytosol"/>
    <property type="evidence" value="ECO:0007669"/>
    <property type="project" value="TreeGrafter"/>
</dbReference>
<dbReference type="Gene3D" id="3.30.1200.10">
    <property type="entry name" value="YggU-like"/>
    <property type="match status" value="1"/>
</dbReference>
<dbReference type="GO" id="GO:0005524">
    <property type="term" value="F:ATP binding"/>
    <property type="evidence" value="ECO:0007669"/>
    <property type="project" value="UniProtKB-KW"/>
</dbReference>
<comment type="similarity">
    <text evidence="1">Belongs to the protein kinase superfamily. CAMK Ser/Thr protein kinase family. SNF1 subfamily.</text>
</comment>
<dbReference type="Pfam" id="PF00069">
    <property type="entry name" value="Pkinase"/>
    <property type="match status" value="1"/>
</dbReference>
<sequence length="445" mass="49583">LLKRNDVVTLTLFFYEKLTLERSGNFLYPNPFEAMEHVSLREEDDLWKPIVMMEEYKAKSKLSESLTSTVWLAKHRLTGEEAVMKCFDLSKLNRNLRSCLDSELDFLSSVHHPNIIRLLQVFQDGDLLIMVLEYCDGGTLSSYIQRHGRVEEHIARRFMKQIGAGLEIIHDNHIIHRDLKPENILLDGSGGELVLKIADFSLSRKLLPGKHLETVCGSPFYMAPEVLQFQRYNEKADMWSVGAILFELLQGYPPFRGLNNVQVLRNIKSSTHLPFSGLILQQLHPDCIDVCSRLLSINPDPIFDRIKKKPLSPENKMAPTKKGKKANSAASTTAKPAAAVTSSYPSCLRLLTPSSVAITIHAKPGSKSASITDVSEEAVGVQIDAPARDGEANAALLEFMSSVLGVKRRQVSLGSGSKSRDKVVIVEDMTQQNVFQALSEASKPT</sequence>
<keyword evidence="3" id="KW-0547">Nucleotide-binding</keyword>